<sequence length="597" mass="68779">MEKTTVFHLLRFFIFQQLCAAISATCYFPPEFQGEYKMQSTNSGDGVQYSVLNITGNSIPIWGNCHRRIGNNFILMINSGSNSCIRCLHLKLRSKNILQVNAASQESISKKCYTREESAEANCPTELSVQKRTTTEIILFKTKDLEGSNIQREFCPLYNNYNLRYFTTDKFYRRECIGFESDLDTCPSGSTLNIHFRQCLFDNYDLKFDCLGEWEGPNGQMHIALLDNRHFKKQLPQYRCGLYKRNESTGSIYLSLGKDSTCNTDLHNATYGHEVFELVPKEETSWPREIAFGQCNFPEWLIGNWEHARVDEKTFIYLDHNSFKTYTIKCVEKNNSDDKYLVFTRTQCGEEQYNCLKIKKRSTNIIEFQLGTNFSKNKDVFDLCSETNFQDNNWITQGRLNRKLEASCPISGEYTGVIPDNTEFCAKLWSDCRAPELMYYQVSDCVTSEVVEEREYRCLGHWTEGELLYTYTQRKDVASEAFECFVGSIISEKEDIYIKEAGEHCQRLIDPLQYGMKLIKQGLYSCIGSIPNTHYDVTTKRLSTIQPNSASTKSWNIGAQYPAIPDNYDNTIGGAASILSVKYLVSFIIFVNVIVYF</sequence>
<feature type="domain" description="DUF7045" evidence="6">
    <location>
        <begin position="408"/>
        <end position="511"/>
    </location>
</feature>
<keyword evidence="1" id="KW-1133">Transmembrane helix</keyword>
<protein>
    <submittedName>
        <fullName evidence="7">Uncharacterized protein</fullName>
    </submittedName>
</protein>
<feature type="domain" description="DUF7042" evidence="3">
    <location>
        <begin position="152"/>
        <end position="275"/>
    </location>
</feature>
<evidence type="ECO:0000259" key="5">
    <source>
        <dbReference type="Pfam" id="PF23071"/>
    </source>
</evidence>
<evidence type="ECO:0000259" key="6">
    <source>
        <dbReference type="Pfam" id="PF23073"/>
    </source>
</evidence>
<dbReference type="PANTHER" id="PTHR22255:SF4">
    <property type="entry name" value="CATION-INDEPENDENT MANNOSE-6-PHOSPHATE RECEPTOR"/>
    <property type="match status" value="1"/>
</dbReference>
<feature type="signal peptide" evidence="2">
    <location>
        <begin position="1"/>
        <end position="21"/>
    </location>
</feature>
<evidence type="ECO:0000313" key="8">
    <source>
        <dbReference type="Proteomes" id="UP001353858"/>
    </source>
</evidence>
<dbReference type="InterPro" id="IPR055470">
    <property type="entry name" value="DUF7042"/>
</dbReference>
<keyword evidence="1" id="KW-0812">Transmembrane</keyword>
<evidence type="ECO:0000259" key="4">
    <source>
        <dbReference type="Pfam" id="PF23070"/>
    </source>
</evidence>
<feature type="domain" description="DUF7043" evidence="4">
    <location>
        <begin position="293"/>
        <end position="396"/>
    </location>
</feature>
<name>A0AAN7SMW9_9COLE</name>
<keyword evidence="1" id="KW-0472">Membrane</keyword>
<dbReference type="PANTHER" id="PTHR22255">
    <property type="entry name" value="LP06548P"/>
    <property type="match status" value="1"/>
</dbReference>
<evidence type="ECO:0000256" key="1">
    <source>
        <dbReference type="SAM" id="Phobius"/>
    </source>
</evidence>
<dbReference type="Pfam" id="PF23070">
    <property type="entry name" value="DUF7043"/>
    <property type="match status" value="1"/>
</dbReference>
<evidence type="ECO:0000313" key="7">
    <source>
        <dbReference type="EMBL" id="KAK4871785.1"/>
    </source>
</evidence>
<feature type="chain" id="PRO_5043033345" evidence="2">
    <location>
        <begin position="22"/>
        <end position="597"/>
    </location>
</feature>
<keyword evidence="2" id="KW-0732">Signal</keyword>
<dbReference type="Proteomes" id="UP001353858">
    <property type="component" value="Unassembled WGS sequence"/>
</dbReference>
<organism evidence="7 8">
    <name type="scientific">Aquatica leii</name>
    <dbReference type="NCBI Taxonomy" id="1421715"/>
    <lineage>
        <taxon>Eukaryota</taxon>
        <taxon>Metazoa</taxon>
        <taxon>Ecdysozoa</taxon>
        <taxon>Arthropoda</taxon>
        <taxon>Hexapoda</taxon>
        <taxon>Insecta</taxon>
        <taxon>Pterygota</taxon>
        <taxon>Neoptera</taxon>
        <taxon>Endopterygota</taxon>
        <taxon>Coleoptera</taxon>
        <taxon>Polyphaga</taxon>
        <taxon>Elateriformia</taxon>
        <taxon>Elateroidea</taxon>
        <taxon>Lampyridae</taxon>
        <taxon>Luciolinae</taxon>
        <taxon>Aquatica</taxon>
    </lineage>
</organism>
<dbReference type="AlphaFoldDB" id="A0AAN7SMW9"/>
<dbReference type="Pfam" id="PF23073">
    <property type="entry name" value="DUF7045"/>
    <property type="match status" value="1"/>
</dbReference>
<dbReference type="EMBL" id="JARPUR010000008">
    <property type="protein sequence ID" value="KAK4871785.1"/>
    <property type="molecule type" value="Genomic_DNA"/>
</dbReference>
<dbReference type="InterPro" id="IPR055473">
    <property type="entry name" value="DUF7045"/>
</dbReference>
<comment type="caution">
    <text evidence="7">The sequence shown here is derived from an EMBL/GenBank/DDBJ whole genome shotgun (WGS) entry which is preliminary data.</text>
</comment>
<accession>A0AAN7SMW9</accession>
<dbReference type="Pfam" id="PF23069">
    <property type="entry name" value="DUF7042"/>
    <property type="match status" value="1"/>
</dbReference>
<gene>
    <name evidence="7" type="ORF">RN001_015909</name>
</gene>
<keyword evidence="8" id="KW-1185">Reference proteome</keyword>
<evidence type="ECO:0000259" key="3">
    <source>
        <dbReference type="Pfam" id="PF23069"/>
    </source>
</evidence>
<dbReference type="InterPro" id="IPR055471">
    <property type="entry name" value="DUF7043"/>
</dbReference>
<dbReference type="Pfam" id="PF23071">
    <property type="entry name" value="DUF7044"/>
    <property type="match status" value="1"/>
</dbReference>
<reference evidence="8" key="1">
    <citation type="submission" date="2023-01" db="EMBL/GenBank/DDBJ databases">
        <title>Key to firefly adult light organ development and bioluminescence: homeobox transcription factors regulate luciferase expression and transportation to peroxisome.</title>
        <authorList>
            <person name="Fu X."/>
        </authorList>
    </citation>
    <scope>NUCLEOTIDE SEQUENCE [LARGE SCALE GENOMIC DNA]</scope>
</reference>
<feature type="transmembrane region" description="Helical" evidence="1">
    <location>
        <begin position="572"/>
        <end position="595"/>
    </location>
</feature>
<evidence type="ECO:0000256" key="2">
    <source>
        <dbReference type="SAM" id="SignalP"/>
    </source>
</evidence>
<dbReference type="InterPro" id="IPR055472">
    <property type="entry name" value="DUF7044"/>
</dbReference>
<feature type="domain" description="DUF7044" evidence="5">
    <location>
        <begin position="25"/>
        <end position="125"/>
    </location>
</feature>
<proteinExistence type="predicted"/>